<keyword evidence="4" id="KW-1185">Reference proteome</keyword>
<sequence length="431" mass="46434">MFRQLCFAVCAVLTCSIAPAADWSQFRGPATSGKIEGPAVPTEWSSEKNLRWKTELPGKGTSSPIIVGNRVFLTAYTGYGIDRENPGDPKDLQRHLLAFDRTTGTELWRQSVGAADNEDAYQGFITQHGYASSTPVSDGQMVYVVHGKAGLYAYTVDGELAWNIDLGQKSDPAKWGDGASPILVGDVLVVDANVMGNQLLGIDKRTGNQRWAISDPKFTNGWSTPTPVTIDGQQTVLFNLPNTVIAVDPATGQERWRVDSPLDDAACGCIAVSGDRAFWMGSRAGRGVGVRLAPSDGKPSGSVLWQTNLRSGICSPLAVNEQLYWCTGGIFYSADVDTGEYVYKERLPRMRGATGGFPNADYSSPIAVAGKIIQFTRNGESYVVEPGEELTLVSHNPPFEGDSSAFSSTPAASDGELFVRSESYLYCIAKQ</sequence>
<feature type="chain" id="PRO_5046390867" evidence="1">
    <location>
        <begin position="21"/>
        <end position="431"/>
    </location>
</feature>
<dbReference type="InterPro" id="IPR015943">
    <property type="entry name" value="WD40/YVTN_repeat-like_dom_sf"/>
</dbReference>
<dbReference type="InterPro" id="IPR018391">
    <property type="entry name" value="PQQ_b-propeller_rpt"/>
</dbReference>
<dbReference type="RefSeq" id="WP_289166248.1">
    <property type="nucleotide sequence ID" value="NZ_CP141221.1"/>
</dbReference>
<feature type="domain" description="Pyrrolo-quinoline quinone repeat" evidence="2">
    <location>
        <begin position="96"/>
        <end position="257"/>
    </location>
</feature>
<dbReference type="Pfam" id="PF13360">
    <property type="entry name" value="PQQ_2"/>
    <property type="match status" value="1"/>
</dbReference>
<dbReference type="Gene3D" id="2.130.10.10">
    <property type="entry name" value="YVTN repeat-like/Quinoprotein amine dehydrogenase"/>
    <property type="match status" value="2"/>
</dbReference>
<organism evidence="3 4">
    <name type="scientific">Roseiconus lacunae</name>
    <dbReference type="NCBI Taxonomy" id="2605694"/>
    <lineage>
        <taxon>Bacteria</taxon>
        <taxon>Pseudomonadati</taxon>
        <taxon>Planctomycetota</taxon>
        <taxon>Planctomycetia</taxon>
        <taxon>Pirellulales</taxon>
        <taxon>Pirellulaceae</taxon>
        <taxon>Roseiconus</taxon>
    </lineage>
</organism>
<evidence type="ECO:0000259" key="2">
    <source>
        <dbReference type="Pfam" id="PF13360"/>
    </source>
</evidence>
<evidence type="ECO:0000256" key="1">
    <source>
        <dbReference type="SAM" id="SignalP"/>
    </source>
</evidence>
<evidence type="ECO:0000313" key="3">
    <source>
        <dbReference type="EMBL" id="MDM4018430.1"/>
    </source>
</evidence>
<reference evidence="3 4" key="1">
    <citation type="submission" date="2023-06" db="EMBL/GenBank/DDBJ databases">
        <title>Roseiconus lacunae JC819 isolated from Gulf of Mannar region, Tamil Nadu.</title>
        <authorList>
            <person name="Pk S."/>
            <person name="Ch S."/>
            <person name="Ch V.R."/>
        </authorList>
    </citation>
    <scope>NUCLEOTIDE SEQUENCE [LARGE SCALE GENOMIC DNA]</scope>
    <source>
        <strain evidence="3 4">JC819</strain>
    </source>
</reference>
<dbReference type="InterPro" id="IPR002372">
    <property type="entry name" value="PQQ_rpt_dom"/>
</dbReference>
<dbReference type="Proteomes" id="UP001239462">
    <property type="component" value="Unassembled WGS sequence"/>
</dbReference>
<comment type="caution">
    <text evidence="3">The sequence shown here is derived from an EMBL/GenBank/DDBJ whole genome shotgun (WGS) entry which is preliminary data.</text>
</comment>
<keyword evidence="1" id="KW-0732">Signal</keyword>
<dbReference type="InterPro" id="IPR011047">
    <property type="entry name" value="Quinoprotein_ADH-like_sf"/>
</dbReference>
<accession>A0ABT7PPJ3</accession>
<dbReference type="EMBL" id="JASZZN010000021">
    <property type="protein sequence ID" value="MDM4018430.1"/>
    <property type="molecule type" value="Genomic_DNA"/>
</dbReference>
<dbReference type="PANTHER" id="PTHR34512:SF30">
    <property type="entry name" value="OUTER MEMBRANE PROTEIN ASSEMBLY FACTOR BAMB"/>
    <property type="match status" value="1"/>
</dbReference>
<protein>
    <submittedName>
        <fullName evidence="3">PQQ-binding-like beta-propeller repeat protein</fullName>
    </submittedName>
</protein>
<dbReference type="SUPFAM" id="SSF50998">
    <property type="entry name" value="Quinoprotein alcohol dehydrogenase-like"/>
    <property type="match status" value="1"/>
</dbReference>
<dbReference type="PANTHER" id="PTHR34512">
    <property type="entry name" value="CELL SURFACE PROTEIN"/>
    <property type="match status" value="1"/>
</dbReference>
<evidence type="ECO:0000313" key="4">
    <source>
        <dbReference type="Proteomes" id="UP001239462"/>
    </source>
</evidence>
<dbReference type="SMART" id="SM00564">
    <property type="entry name" value="PQQ"/>
    <property type="match status" value="4"/>
</dbReference>
<proteinExistence type="predicted"/>
<gene>
    <name evidence="3" type="ORF">QTN89_23465</name>
</gene>
<feature type="signal peptide" evidence="1">
    <location>
        <begin position="1"/>
        <end position="20"/>
    </location>
</feature>
<name>A0ABT7PPJ3_9BACT</name>